<evidence type="ECO:0000256" key="1">
    <source>
        <dbReference type="SAM" id="Coils"/>
    </source>
</evidence>
<keyword evidence="1" id="KW-0175">Coiled coil</keyword>
<feature type="compositionally biased region" description="Polar residues" evidence="2">
    <location>
        <begin position="703"/>
        <end position="725"/>
    </location>
</feature>
<reference evidence="3 4" key="1">
    <citation type="journal article" date="2009" name="Science">
        <title>Green evolution and dynamic adaptations revealed by genomes of the marine picoeukaryotes Micromonas.</title>
        <authorList>
            <person name="Worden A.Z."/>
            <person name="Lee J.H."/>
            <person name="Mock T."/>
            <person name="Rouze P."/>
            <person name="Simmons M.P."/>
            <person name="Aerts A.L."/>
            <person name="Allen A.E."/>
            <person name="Cuvelier M.L."/>
            <person name="Derelle E."/>
            <person name="Everett M.V."/>
            <person name="Foulon E."/>
            <person name="Grimwood J."/>
            <person name="Gundlach H."/>
            <person name="Henrissat B."/>
            <person name="Napoli C."/>
            <person name="McDonald S.M."/>
            <person name="Parker M.S."/>
            <person name="Rombauts S."/>
            <person name="Salamov A."/>
            <person name="Von Dassow P."/>
            <person name="Badger J.H."/>
            <person name="Coutinho P.M."/>
            <person name="Demir E."/>
            <person name="Dubchak I."/>
            <person name="Gentemann C."/>
            <person name="Eikrem W."/>
            <person name="Gready J.E."/>
            <person name="John U."/>
            <person name="Lanier W."/>
            <person name="Lindquist E.A."/>
            <person name="Lucas S."/>
            <person name="Mayer K.F."/>
            <person name="Moreau H."/>
            <person name="Not F."/>
            <person name="Otillar R."/>
            <person name="Panaud O."/>
            <person name="Pangilinan J."/>
            <person name="Paulsen I."/>
            <person name="Piegu B."/>
            <person name="Poliakov A."/>
            <person name="Robbens S."/>
            <person name="Schmutz J."/>
            <person name="Toulza E."/>
            <person name="Wyss T."/>
            <person name="Zelensky A."/>
            <person name="Zhou K."/>
            <person name="Armbrust E.V."/>
            <person name="Bhattacharya D."/>
            <person name="Goodenough U.W."/>
            <person name="Van de Peer Y."/>
            <person name="Grigoriev I.V."/>
        </authorList>
    </citation>
    <scope>NUCLEOTIDE SEQUENCE [LARGE SCALE GENOMIC DNA]</scope>
    <source>
        <strain evidence="3 4">CCMP1545</strain>
    </source>
</reference>
<evidence type="ECO:0000256" key="2">
    <source>
        <dbReference type="SAM" id="MobiDB-lite"/>
    </source>
</evidence>
<name>C1ML88_MICPC</name>
<feature type="region of interest" description="Disordered" evidence="2">
    <location>
        <begin position="689"/>
        <end position="725"/>
    </location>
</feature>
<dbReference type="KEGG" id="mpp:MICPUCDRAFT_55621"/>
<feature type="region of interest" description="Disordered" evidence="2">
    <location>
        <begin position="1"/>
        <end position="180"/>
    </location>
</feature>
<organism evidence="4">
    <name type="scientific">Micromonas pusilla (strain CCMP1545)</name>
    <name type="common">Picoplanktonic green alga</name>
    <dbReference type="NCBI Taxonomy" id="564608"/>
    <lineage>
        <taxon>Eukaryota</taxon>
        <taxon>Viridiplantae</taxon>
        <taxon>Chlorophyta</taxon>
        <taxon>Mamiellophyceae</taxon>
        <taxon>Mamiellales</taxon>
        <taxon>Mamiellaceae</taxon>
        <taxon>Micromonas</taxon>
    </lineage>
</organism>
<keyword evidence="4" id="KW-1185">Reference proteome</keyword>
<feature type="compositionally biased region" description="Acidic residues" evidence="2">
    <location>
        <begin position="26"/>
        <end position="35"/>
    </location>
</feature>
<accession>C1ML88</accession>
<gene>
    <name evidence="3" type="ORF">MICPUCDRAFT_55621</name>
</gene>
<dbReference type="GeneID" id="9682011"/>
<dbReference type="EMBL" id="GG663736">
    <property type="protein sequence ID" value="EEH59892.1"/>
    <property type="molecule type" value="Genomic_DNA"/>
</dbReference>
<dbReference type="Proteomes" id="UP000001876">
    <property type="component" value="Unassembled WGS sequence"/>
</dbReference>
<dbReference type="OMA" id="FKAWRGW"/>
<evidence type="ECO:0000313" key="4">
    <source>
        <dbReference type="Proteomes" id="UP000001876"/>
    </source>
</evidence>
<dbReference type="OrthoDB" id="566935at2759"/>
<dbReference type="AlphaFoldDB" id="C1ML88"/>
<feature type="compositionally biased region" description="Basic and acidic residues" evidence="2">
    <location>
        <begin position="36"/>
        <end position="45"/>
    </location>
</feature>
<proteinExistence type="predicted"/>
<feature type="compositionally biased region" description="Polar residues" evidence="2">
    <location>
        <begin position="140"/>
        <end position="154"/>
    </location>
</feature>
<protein>
    <submittedName>
        <fullName evidence="3">Predicted protein</fullName>
    </submittedName>
</protein>
<feature type="compositionally biased region" description="Acidic residues" evidence="2">
    <location>
        <begin position="59"/>
        <end position="68"/>
    </location>
</feature>
<feature type="coiled-coil region" evidence="1">
    <location>
        <begin position="549"/>
        <end position="610"/>
    </location>
</feature>
<dbReference type="RefSeq" id="XP_003056516.1">
    <property type="nucleotide sequence ID" value="XM_003056470.1"/>
</dbReference>
<sequence>MLDGEGSNFEDNTNDDPDLAGINMEHEEEAFEQEPEGEKANHEEASGQEGESSAYPSEQENDAEEEAADVVAEIGSDRFEDRPTASPERPNSVPHLKLTSKKKKKTTSSEKEDSGSDTLPFESSSSESESESFDRDEFQNWKSRTRIGTENRYPTRNMHRSSDEESLTDGLEKQRQQEGLPARFDGRSEYKSLVNEVQAYGETHRGMDGKIHRNEDLPVRMAFEHLNSLSGMTNKVQDAIDLSRNVFERKVVKMERGILFKAWRGWLLVNAGQSAKRNILQRALSKMRRRKLWAAFSKWSEITKKAKRGSTMYRAICTVIRNGRKRRAFHAWAEEAADGRRRLRMVAHSQRMREEYFELLVKAGLRQVIHKRVRSAWSALHQFSGKRRAKRNKMRQVIRRATHGRESRALQKWIHWNFENKQRRAKIRHIIIHMRKSKMARAFEKWRAVYLAKKRVLMKLVQGTLTRAWAKWWSNIVLLRKAALIFCRWKHRNLFSVLNCWASIVETRVLQRNQCELICLRVGNRIKRRAWKQWIWCVEEATGCTMEHVKELQKENARLRRDNERFVRLVDSGEWGRGRVEELTEAGRVLRAERRQLEVLMEKITLEKEETAGLKNRMLSGNFVQRNKLNIAGGSTFNALQRVMKQDVLDSGAVGRYPDQLKAMFEVPRMSLDTVTVFPDGYLNIQADNSSSRMEPFAKGDTYSESMTDQEQPQPEQASVNLAQRRNSRDKVLIDALSSLSADEVDALEDILRRRRS</sequence>
<dbReference type="STRING" id="564608.C1ML88"/>
<feature type="compositionally biased region" description="Low complexity" evidence="2">
    <location>
        <begin position="116"/>
        <end position="127"/>
    </location>
</feature>
<evidence type="ECO:0000313" key="3">
    <source>
        <dbReference type="EMBL" id="EEH59892.1"/>
    </source>
</evidence>